<dbReference type="InterPro" id="IPR008271">
    <property type="entry name" value="Ser/Thr_kinase_AS"/>
</dbReference>
<comment type="caution">
    <text evidence="8">The sequence shown here is derived from an EMBL/GenBank/DDBJ whole genome shotgun (WGS) entry which is preliminary data.</text>
</comment>
<dbReference type="RefSeq" id="WP_253776562.1">
    <property type="nucleotide sequence ID" value="NZ_JAMTCK010000014.1"/>
</dbReference>
<dbReference type="GO" id="GO:0005524">
    <property type="term" value="F:ATP binding"/>
    <property type="evidence" value="ECO:0007669"/>
    <property type="project" value="UniProtKB-KW"/>
</dbReference>
<evidence type="ECO:0000256" key="2">
    <source>
        <dbReference type="ARBA" id="ARBA00022527"/>
    </source>
</evidence>
<evidence type="ECO:0000256" key="4">
    <source>
        <dbReference type="ARBA" id="ARBA00022741"/>
    </source>
</evidence>
<keyword evidence="6" id="KW-0067">ATP-binding</keyword>
<dbReference type="InterPro" id="IPR000719">
    <property type="entry name" value="Prot_kinase_dom"/>
</dbReference>
<dbReference type="PROSITE" id="PS50011">
    <property type="entry name" value="PROTEIN_KINASE_DOM"/>
    <property type="match status" value="1"/>
</dbReference>
<dbReference type="Pfam" id="PF00069">
    <property type="entry name" value="Pkinase"/>
    <property type="match status" value="1"/>
</dbReference>
<dbReference type="InterPro" id="IPR011009">
    <property type="entry name" value="Kinase-like_dom_sf"/>
</dbReference>
<evidence type="ECO:0000256" key="5">
    <source>
        <dbReference type="ARBA" id="ARBA00022777"/>
    </source>
</evidence>
<dbReference type="GO" id="GO:0004674">
    <property type="term" value="F:protein serine/threonine kinase activity"/>
    <property type="evidence" value="ECO:0007669"/>
    <property type="project" value="UniProtKB-KW"/>
</dbReference>
<dbReference type="SUPFAM" id="SSF56112">
    <property type="entry name" value="Protein kinase-like (PK-like)"/>
    <property type="match status" value="1"/>
</dbReference>
<dbReference type="Proteomes" id="UP001206128">
    <property type="component" value="Unassembled WGS sequence"/>
</dbReference>
<keyword evidence="5 8" id="KW-0418">Kinase</keyword>
<evidence type="ECO:0000256" key="6">
    <source>
        <dbReference type="ARBA" id="ARBA00022840"/>
    </source>
</evidence>
<dbReference type="EMBL" id="JAMTCK010000014">
    <property type="protein sequence ID" value="MCP2168583.1"/>
    <property type="molecule type" value="Genomic_DNA"/>
</dbReference>
<evidence type="ECO:0000313" key="8">
    <source>
        <dbReference type="EMBL" id="MCP2168583.1"/>
    </source>
</evidence>
<proteinExistence type="predicted"/>
<evidence type="ECO:0000256" key="3">
    <source>
        <dbReference type="ARBA" id="ARBA00022679"/>
    </source>
</evidence>
<protein>
    <recommendedName>
        <fullName evidence="1">non-specific serine/threonine protein kinase</fullName>
        <ecNumber evidence="1">2.7.11.1</ecNumber>
    </recommendedName>
</protein>
<evidence type="ECO:0000313" key="9">
    <source>
        <dbReference type="Proteomes" id="UP001206128"/>
    </source>
</evidence>
<keyword evidence="3" id="KW-0808">Transferase</keyword>
<reference evidence="8" key="1">
    <citation type="submission" date="2022-06" db="EMBL/GenBank/DDBJ databases">
        <title>Genomic Encyclopedia of Archaeal and Bacterial Type Strains, Phase II (KMG-II): from individual species to whole genera.</title>
        <authorList>
            <person name="Goeker M."/>
        </authorList>
    </citation>
    <scope>NUCLEOTIDE SEQUENCE</scope>
    <source>
        <strain evidence="8">DSM 43935</strain>
    </source>
</reference>
<keyword evidence="9" id="KW-1185">Reference proteome</keyword>
<dbReference type="PROSITE" id="PS00108">
    <property type="entry name" value="PROTEIN_KINASE_ST"/>
    <property type="match status" value="1"/>
</dbReference>
<dbReference type="EC" id="2.7.11.1" evidence="1"/>
<gene>
    <name evidence="8" type="ORF">LX83_005461</name>
</gene>
<evidence type="ECO:0000256" key="1">
    <source>
        <dbReference type="ARBA" id="ARBA00012513"/>
    </source>
</evidence>
<accession>A0AAE3GM95</accession>
<keyword evidence="2 8" id="KW-0723">Serine/threonine-protein kinase</keyword>
<organism evidence="8 9">
    <name type="scientific">Goodfellowiella coeruleoviolacea</name>
    <dbReference type="NCBI Taxonomy" id="334858"/>
    <lineage>
        <taxon>Bacteria</taxon>
        <taxon>Bacillati</taxon>
        <taxon>Actinomycetota</taxon>
        <taxon>Actinomycetes</taxon>
        <taxon>Pseudonocardiales</taxon>
        <taxon>Pseudonocardiaceae</taxon>
        <taxon>Goodfellowiella</taxon>
    </lineage>
</organism>
<sequence>MSIPHIRGFRVQGEIGGSGISVVYLAEDLLLARRVAVKVLRPSVAHEERLRNRFLGEARMAASLDHPHITPVLSAGEAGGSLYVVMPYVHGSDLQSLLDENGPCPPARAAQIVDQVAAALDHVHAWGLVHRDVKPRNVLVAAGPAGHCFLSDFGIATPARTPDTAAVARPDRSAGSPGYGAPEQLAGLPTDHRADVYSLGALLLACLSGVEPWRLDEEPGLRERVRAALPGDRVALTRILDRAMAARPEERFATCGELATAVRRWVAGAPR</sequence>
<dbReference type="PANTHER" id="PTHR43289:SF6">
    <property type="entry name" value="SERINE_THREONINE-PROTEIN KINASE NEKL-3"/>
    <property type="match status" value="1"/>
</dbReference>
<dbReference type="Gene3D" id="3.30.200.20">
    <property type="entry name" value="Phosphorylase Kinase, domain 1"/>
    <property type="match status" value="1"/>
</dbReference>
<dbReference type="AlphaFoldDB" id="A0AAE3GM95"/>
<dbReference type="Gene3D" id="1.10.510.10">
    <property type="entry name" value="Transferase(Phosphotransferase) domain 1"/>
    <property type="match status" value="1"/>
</dbReference>
<keyword evidence="4" id="KW-0547">Nucleotide-binding</keyword>
<dbReference type="SMART" id="SM00220">
    <property type="entry name" value="S_TKc"/>
    <property type="match status" value="1"/>
</dbReference>
<name>A0AAE3GM95_9PSEU</name>
<evidence type="ECO:0000259" key="7">
    <source>
        <dbReference type="PROSITE" id="PS50011"/>
    </source>
</evidence>
<dbReference type="PANTHER" id="PTHR43289">
    <property type="entry name" value="MITOGEN-ACTIVATED PROTEIN KINASE KINASE KINASE 20-RELATED"/>
    <property type="match status" value="1"/>
</dbReference>
<dbReference type="CDD" id="cd14014">
    <property type="entry name" value="STKc_PknB_like"/>
    <property type="match status" value="1"/>
</dbReference>
<feature type="domain" description="Protein kinase" evidence="7">
    <location>
        <begin position="9"/>
        <end position="266"/>
    </location>
</feature>